<evidence type="ECO:0000313" key="2">
    <source>
        <dbReference type="Proteomes" id="UP000030647"/>
    </source>
</evidence>
<organism evidence="1 2">
    <name type="scientific">Schleiferilactobacillus shenzhenensis LY-73</name>
    <dbReference type="NCBI Taxonomy" id="1231336"/>
    <lineage>
        <taxon>Bacteria</taxon>
        <taxon>Bacillati</taxon>
        <taxon>Bacillota</taxon>
        <taxon>Bacilli</taxon>
        <taxon>Lactobacillales</taxon>
        <taxon>Lactobacillaceae</taxon>
        <taxon>Schleiferilactobacillus</taxon>
    </lineage>
</organism>
<name>U4TK48_9LACO</name>
<sequence>MLQEGINDIMKLYQALTQVTIADTMIDDVADYQVHTVLRTPLHFTPRQIYHYIDAVLKPGARHDENNLRFVTDASFIAMHYDYQQTDFTAHAKTFDDKVTFAHQIVTDLNRHCSVNVDPEKKIFQIIFVD</sequence>
<dbReference type="AlphaFoldDB" id="U4TK48"/>
<dbReference type="HOGENOM" id="CLU_2035081_0_0_9"/>
<reference evidence="2" key="1">
    <citation type="journal article" date="2013" name="Genome Announc.">
        <title>Whole-Genome Sequencing of Lactobacillus shenzhenensis Strain LY-73T.</title>
        <authorList>
            <person name="Lin Z."/>
            <person name="Liu Z."/>
            <person name="Yang R."/>
            <person name="Zou Y."/>
            <person name="Wan D."/>
            <person name="Chen J."/>
            <person name="Guo M."/>
            <person name="Zhao J."/>
            <person name="Fang C."/>
            <person name="Yang R."/>
            <person name="Liu F."/>
        </authorList>
    </citation>
    <scope>NUCLEOTIDE SEQUENCE [LARGE SCALE GENOMIC DNA]</scope>
    <source>
        <strain evidence="2">LY-73</strain>
    </source>
</reference>
<protein>
    <submittedName>
        <fullName evidence="1">Uncharacterized protein</fullName>
    </submittedName>
</protein>
<dbReference type="Proteomes" id="UP000030647">
    <property type="component" value="Unassembled WGS sequence"/>
</dbReference>
<gene>
    <name evidence="1" type="ORF">L248_0758</name>
</gene>
<accession>U4TK48</accession>
<proteinExistence type="predicted"/>
<keyword evidence="2" id="KW-1185">Reference proteome</keyword>
<dbReference type="STRING" id="1231336.L248_0758"/>
<evidence type="ECO:0000313" key="1">
    <source>
        <dbReference type="EMBL" id="ERL64574.1"/>
    </source>
</evidence>
<dbReference type="eggNOG" id="ENOG5030AC9">
    <property type="taxonomic scope" value="Bacteria"/>
</dbReference>
<dbReference type="EMBL" id="KI271595">
    <property type="protein sequence ID" value="ERL64574.1"/>
    <property type="molecule type" value="Genomic_DNA"/>
</dbReference>